<dbReference type="GO" id="GO:0016020">
    <property type="term" value="C:membrane"/>
    <property type="evidence" value="ECO:0007669"/>
    <property type="project" value="UniProtKB-SubCell"/>
</dbReference>
<evidence type="ECO:0000256" key="7">
    <source>
        <dbReference type="SAM" id="Phobius"/>
    </source>
</evidence>
<evidence type="ECO:0000256" key="1">
    <source>
        <dbReference type="ARBA" id="ARBA00004141"/>
    </source>
</evidence>
<keyword evidence="4 7" id="KW-1133">Transmembrane helix</keyword>
<evidence type="ECO:0000256" key="4">
    <source>
        <dbReference type="ARBA" id="ARBA00022989"/>
    </source>
</evidence>
<comment type="caution">
    <text evidence="8">The sequence shown here is derived from an EMBL/GenBank/DDBJ whole genome shotgun (WGS) entry which is preliminary data.</text>
</comment>
<proteinExistence type="inferred from homology"/>
<organism evidence="8 9">
    <name type="scientific">Subtercola lobariae</name>
    <dbReference type="NCBI Taxonomy" id="1588641"/>
    <lineage>
        <taxon>Bacteria</taxon>
        <taxon>Bacillati</taxon>
        <taxon>Actinomycetota</taxon>
        <taxon>Actinomycetes</taxon>
        <taxon>Micrococcales</taxon>
        <taxon>Microbacteriaceae</taxon>
        <taxon>Subtercola</taxon>
    </lineage>
</organism>
<comment type="subcellular location">
    <subcellularLocation>
        <location evidence="1">Membrane</location>
        <topology evidence="1">Multi-pass membrane protein</topology>
    </subcellularLocation>
</comment>
<name>A0A917F1D7_9MICO</name>
<evidence type="ECO:0000256" key="6">
    <source>
        <dbReference type="SAM" id="MobiDB-lite"/>
    </source>
</evidence>
<dbReference type="GO" id="GO:0055085">
    <property type="term" value="P:transmembrane transport"/>
    <property type="evidence" value="ECO:0007669"/>
    <property type="project" value="TreeGrafter"/>
</dbReference>
<feature type="transmembrane region" description="Helical" evidence="7">
    <location>
        <begin position="284"/>
        <end position="305"/>
    </location>
</feature>
<evidence type="ECO:0000256" key="2">
    <source>
        <dbReference type="ARBA" id="ARBA00009773"/>
    </source>
</evidence>
<feature type="transmembrane region" description="Helical" evidence="7">
    <location>
        <begin position="325"/>
        <end position="346"/>
    </location>
</feature>
<feature type="transmembrane region" description="Helical" evidence="7">
    <location>
        <begin position="222"/>
        <end position="243"/>
    </location>
</feature>
<keyword evidence="3 7" id="KW-0812">Transmembrane</keyword>
<protein>
    <submittedName>
        <fullName evidence="8">AI-2E family transporter</fullName>
    </submittedName>
</protein>
<keyword evidence="9" id="KW-1185">Reference proteome</keyword>
<accession>A0A917F1D7</accession>
<evidence type="ECO:0000313" key="9">
    <source>
        <dbReference type="Proteomes" id="UP000598775"/>
    </source>
</evidence>
<evidence type="ECO:0000313" key="8">
    <source>
        <dbReference type="EMBL" id="GGF33107.1"/>
    </source>
</evidence>
<feature type="transmembrane region" description="Helical" evidence="7">
    <location>
        <begin position="87"/>
        <end position="113"/>
    </location>
</feature>
<feature type="transmembrane region" description="Helical" evidence="7">
    <location>
        <begin position="249"/>
        <end position="272"/>
    </location>
</feature>
<gene>
    <name evidence="8" type="ORF">GCM10011399_27780</name>
</gene>
<dbReference type="EMBL" id="BMGP01000005">
    <property type="protein sequence ID" value="GGF33107.1"/>
    <property type="molecule type" value="Genomic_DNA"/>
</dbReference>
<feature type="transmembrane region" description="Helical" evidence="7">
    <location>
        <begin position="32"/>
        <end position="52"/>
    </location>
</feature>
<comment type="similarity">
    <text evidence="2">Belongs to the autoinducer-2 exporter (AI-2E) (TC 2.A.86) family.</text>
</comment>
<dbReference type="PANTHER" id="PTHR21716">
    <property type="entry name" value="TRANSMEMBRANE PROTEIN"/>
    <property type="match status" value="1"/>
</dbReference>
<reference evidence="8 9" key="1">
    <citation type="journal article" date="2014" name="Int. J. Syst. Evol. Microbiol.">
        <title>Complete genome sequence of Corynebacterium casei LMG S-19264T (=DSM 44701T), isolated from a smear-ripened cheese.</title>
        <authorList>
            <consortium name="US DOE Joint Genome Institute (JGI-PGF)"/>
            <person name="Walter F."/>
            <person name="Albersmeier A."/>
            <person name="Kalinowski J."/>
            <person name="Ruckert C."/>
        </authorList>
    </citation>
    <scope>NUCLEOTIDE SEQUENCE [LARGE SCALE GENOMIC DNA]</scope>
    <source>
        <strain evidence="8 9">CGMCC 1.12976</strain>
    </source>
</reference>
<dbReference type="Proteomes" id="UP000598775">
    <property type="component" value="Unassembled WGS sequence"/>
</dbReference>
<dbReference type="Pfam" id="PF01594">
    <property type="entry name" value="AI-2E_transport"/>
    <property type="match status" value="1"/>
</dbReference>
<feature type="region of interest" description="Disordered" evidence="6">
    <location>
        <begin position="392"/>
        <end position="419"/>
    </location>
</feature>
<dbReference type="PANTHER" id="PTHR21716:SF64">
    <property type="entry name" value="AI-2 TRANSPORT PROTEIN TQSA"/>
    <property type="match status" value="1"/>
</dbReference>
<dbReference type="RefSeq" id="WP_188679213.1">
    <property type="nucleotide sequence ID" value="NZ_BMGP01000005.1"/>
</dbReference>
<dbReference type="InterPro" id="IPR002549">
    <property type="entry name" value="AI-2E-like"/>
</dbReference>
<keyword evidence="5 7" id="KW-0472">Membrane</keyword>
<evidence type="ECO:0000256" key="3">
    <source>
        <dbReference type="ARBA" id="ARBA00022692"/>
    </source>
</evidence>
<feature type="transmembrane region" description="Helical" evidence="7">
    <location>
        <begin position="170"/>
        <end position="194"/>
    </location>
</feature>
<dbReference type="AlphaFoldDB" id="A0A917F1D7"/>
<sequence>MTDSSVSDATQPDSSARKGAAERGLAVFNGRYPRGTIILLGLAAAVVTAIGLSSIRSILAPTLLTLILTICAHPVRRVLEKRGVPHGIATGSVILVVFLLLAGFTYTLIIAFAQFASMLPQYSSQLDALGSNITGWLSSIGVDPAQISQVASSFSPSTIISVAQSVLGSVFSITTSLVIVLTFMILMSADAVYVPTILKQLSERQPNFVIAIQQYASNVRRYMVVTTGLGITQGVLSALALWIMGVPSALLWGLLVFLCSFIPNVGYFFALIPPIVFGYLVGGWPMVIAVIVVYGIINAVVQSIIQPRVVGNAVSLSQTLTFFSVLFWAVIIGPIGAILAIPLTLLGKTILVDSDPAARWSRPALGPTAETRAIMKADDVASKAARKKRYAEKRAVKAGEPATVDETASTSSAPGSGTE</sequence>
<evidence type="ECO:0000256" key="5">
    <source>
        <dbReference type="ARBA" id="ARBA00023136"/>
    </source>
</evidence>
<feature type="compositionally biased region" description="Low complexity" evidence="6">
    <location>
        <begin position="407"/>
        <end position="419"/>
    </location>
</feature>